<feature type="region of interest" description="Disordered" evidence="1">
    <location>
        <begin position="475"/>
        <end position="509"/>
    </location>
</feature>
<gene>
    <name evidence="3" type="ORF">CVT24_010868</name>
</gene>
<feature type="region of interest" description="Disordered" evidence="1">
    <location>
        <begin position="962"/>
        <end position="1013"/>
    </location>
</feature>
<dbReference type="SUPFAM" id="SSF48452">
    <property type="entry name" value="TPR-like"/>
    <property type="match status" value="1"/>
</dbReference>
<feature type="compositionally biased region" description="Polar residues" evidence="1">
    <location>
        <begin position="475"/>
        <end position="496"/>
    </location>
</feature>
<dbReference type="InterPro" id="IPR018834">
    <property type="entry name" value="DNA/RNA-bd_Est1-type"/>
</dbReference>
<feature type="domain" description="PIN" evidence="2">
    <location>
        <begin position="1055"/>
        <end position="1205"/>
    </location>
</feature>
<dbReference type="Gene3D" id="3.40.50.1010">
    <property type="entry name" value="5'-nuclease"/>
    <property type="match status" value="1"/>
</dbReference>
<dbReference type="Gene3D" id="1.25.40.10">
    <property type="entry name" value="Tetratricopeptide repeat domain"/>
    <property type="match status" value="1"/>
</dbReference>
<dbReference type="PANTHER" id="PTHR15696:SF0">
    <property type="entry name" value="TELOMERASE-BINDING PROTEIN EST1A"/>
    <property type="match status" value="1"/>
</dbReference>
<proteinExistence type="predicted"/>
<dbReference type="GO" id="GO:0042162">
    <property type="term" value="F:telomeric DNA binding"/>
    <property type="evidence" value="ECO:0007669"/>
    <property type="project" value="TreeGrafter"/>
</dbReference>
<evidence type="ECO:0000259" key="2">
    <source>
        <dbReference type="SMART" id="SM00670"/>
    </source>
</evidence>
<dbReference type="EMBL" id="NHTK01000175">
    <property type="protein sequence ID" value="PPR08027.1"/>
    <property type="molecule type" value="Genomic_DNA"/>
</dbReference>
<dbReference type="CDD" id="cd09880">
    <property type="entry name" value="PIN_Smg5-6-like"/>
    <property type="match status" value="1"/>
</dbReference>
<feature type="compositionally biased region" description="Polar residues" evidence="1">
    <location>
        <begin position="283"/>
        <end position="292"/>
    </location>
</feature>
<dbReference type="AlphaFoldDB" id="A0A409YYD6"/>
<protein>
    <recommendedName>
        <fullName evidence="2">PIN domain-containing protein</fullName>
    </recommendedName>
</protein>
<dbReference type="InterPro" id="IPR029060">
    <property type="entry name" value="PIN-like_dom_sf"/>
</dbReference>
<feature type="compositionally biased region" description="Basic and acidic residues" evidence="1">
    <location>
        <begin position="11"/>
        <end position="28"/>
    </location>
</feature>
<dbReference type="InterPro" id="IPR045153">
    <property type="entry name" value="Est1/Ebs1-like"/>
</dbReference>
<accession>A0A409YYD6</accession>
<dbReference type="OrthoDB" id="2017974at2759"/>
<evidence type="ECO:0000313" key="3">
    <source>
        <dbReference type="EMBL" id="PPR08027.1"/>
    </source>
</evidence>
<feature type="compositionally biased region" description="Acidic residues" evidence="1">
    <location>
        <begin position="986"/>
        <end position="1008"/>
    </location>
</feature>
<dbReference type="GO" id="GO:0000184">
    <property type="term" value="P:nuclear-transcribed mRNA catabolic process, nonsense-mediated decay"/>
    <property type="evidence" value="ECO:0007669"/>
    <property type="project" value="TreeGrafter"/>
</dbReference>
<evidence type="ECO:0000256" key="1">
    <source>
        <dbReference type="SAM" id="MobiDB-lite"/>
    </source>
</evidence>
<feature type="region of interest" description="Disordered" evidence="1">
    <location>
        <begin position="895"/>
        <end position="916"/>
    </location>
</feature>
<feature type="compositionally biased region" description="Basic and acidic residues" evidence="1">
    <location>
        <begin position="962"/>
        <end position="985"/>
    </location>
</feature>
<dbReference type="SMART" id="SM00670">
    <property type="entry name" value="PINc"/>
    <property type="match status" value="1"/>
</dbReference>
<dbReference type="Pfam" id="PF13638">
    <property type="entry name" value="PIN_4"/>
    <property type="match status" value="1"/>
</dbReference>
<feature type="compositionally biased region" description="Basic and acidic residues" evidence="1">
    <location>
        <begin position="131"/>
        <end position="140"/>
    </location>
</feature>
<dbReference type="InParanoid" id="A0A409YYD6"/>
<dbReference type="GO" id="GO:0004540">
    <property type="term" value="F:RNA nuclease activity"/>
    <property type="evidence" value="ECO:0007669"/>
    <property type="project" value="UniProtKB-ARBA"/>
</dbReference>
<evidence type="ECO:0000313" key="4">
    <source>
        <dbReference type="Proteomes" id="UP000284842"/>
    </source>
</evidence>
<dbReference type="STRING" id="181874.A0A409YYD6"/>
<dbReference type="PANTHER" id="PTHR15696">
    <property type="entry name" value="SMG-7 SUPPRESSOR WITH MORPHOLOGICAL EFFECT ON GENITALIA PROTEIN 7"/>
    <property type="match status" value="1"/>
</dbReference>
<dbReference type="InterPro" id="IPR011990">
    <property type="entry name" value="TPR-like_helical_dom_sf"/>
</dbReference>
<dbReference type="SUPFAM" id="SSF88723">
    <property type="entry name" value="PIN domain-like"/>
    <property type="match status" value="1"/>
</dbReference>
<sequence>MQVESYPIDSKPSRKGKERDALLRDSNLKEGGPQPTDIDEKLTALRRRNAAMTRPRDKSERERMHPSQPTLPSSSATSQQQQPAASSSSLQRLERPERSPKLSVPSSAARQPPPSPRRHASPHVIVSRPTQDADHEDFSRRLKISTSPSPRPSSSTQKPSASQKLFNPNTDPIPMRRTAEPEQSPDADTPQATRNSHSHHREDRGSSRQLFDHRKDDPVRFSVLTRPQLSQGGRPTPVSKPSADYVSASSTSSYAASVASSSFTLSSTTDGSSASSALFDQRPGQTDESGNNAFSIQLKKLYRGITSLEAKVQKEDAEEGEEALTARVMLKGKELEQDDIEKEKWKKRISDHKQLAELIHTLLTISLAPSVPASLRNIPTKYNIIVRLWTFGFHKLLESLRHSSFTSPLALEHLQDVIYYAYTFYTGLLEEPTLNPFKAGWLEALGDLARYRMAVAAMVNGGIGGQGGLTQKAVTEASNGTDGVSERPTSNGSVKSISDAPAARIDDSPSPSIGLAAARLLDVEPEKERWRNIARDWYGTGLTDQPGTGKLHHHLGLLSREAEGEELRAVYHFVKSMTTLHPFPTSRESILPIWAPALQAKRSLPDARASDLFVRLHGMLFTNIQLDDFQPTLSRFIERLEIEGAEERDWIMMGITNIASVFEYGRPNGLLRRVGCVGIKEANGQQAAAAMRVMAKKAAAGVPGSVNPEERMDVDQDQNGDATMKSPTIPSAESQLDANAQPLALKCALQLTFAMLSYVLSNPERRASQFSTFTLNPYLPIVLTFLATVLKHKPTLDILERSIPWAELAHFFTKVPRKIMISQGLMPHPATLGKSHRSPSERWIMLTSGCQPPLPEDWCMRGMEWVGRKVFERGFWKSGEERRAELEVLQAVEGTDLTDGTIEDDDDGQDEDSKKGMSDLTRRWIRIVRCGVQLADAIDGFGWTDGTREWRVEGKLKQKVETWSEEDRLEREEEERRRMGRRWGDDAMDIDEDNSASDEESEDDETDSPEIRELKERRRELRRLIQAQSTIAAQTSRRPRGAASRPLLPIVPGYTVLVIDTNILLSALSIFSSFIESFRWTVIVPLPVIMELEGLSKDTNTIGEAAKSAMGYISSHIRSHALSLKVQTSRGNYLTSLNVRTEQVDFSDKSSAEQTMDDLILKAAFWHEDHWVDRSSMLKAPVVATTDLQNAVKVVLLSFDRNMRLKARSRQLPTASEKDLASILSKTTT</sequence>
<comment type="caution">
    <text evidence="3">The sequence shown here is derived from an EMBL/GenBank/DDBJ whole genome shotgun (WGS) entry which is preliminary data.</text>
</comment>
<dbReference type="Proteomes" id="UP000284842">
    <property type="component" value="Unassembled WGS sequence"/>
</dbReference>
<feature type="compositionally biased region" description="Low complexity" evidence="1">
    <location>
        <begin position="242"/>
        <end position="251"/>
    </location>
</feature>
<feature type="compositionally biased region" description="Polar residues" evidence="1">
    <location>
        <begin position="161"/>
        <end position="170"/>
    </location>
</feature>
<feature type="compositionally biased region" description="Low complexity" evidence="1">
    <location>
        <begin position="145"/>
        <end position="160"/>
    </location>
</feature>
<feature type="compositionally biased region" description="Basic and acidic residues" evidence="1">
    <location>
        <begin position="200"/>
        <end position="219"/>
    </location>
</feature>
<name>A0A409YYD6_9AGAR</name>
<feature type="compositionally biased region" description="Basic and acidic residues" evidence="1">
    <location>
        <begin position="54"/>
        <end position="65"/>
    </location>
</feature>
<feature type="region of interest" description="Disordered" evidence="1">
    <location>
        <begin position="264"/>
        <end position="292"/>
    </location>
</feature>
<dbReference type="GO" id="GO:0005697">
    <property type="term" value="C:telomerase holoenzyme complex"/>
    <property type="evidence" value="ECO:0007669"/>
    <property type="project" value="TreeGrafter"/>
</dbReference>
<reference evidence="3 4" key="1">
    <citation type="journal article" date="2018" name="Evol. Lett.">
        <title>Horizontal gene cluster transfer increased hallucinogenic mushroom diversity.</title>
        <authorList>
            <person name="Reynolds H.T."/>
            <person name="Vijayakumar V."/>
            <person name="Gluck-Thaler E."/>
            <person name="Korotkin H.B."/>
            <person name="Matheny P.B."/>
            <person name="Slot J.C."/>
        </authorList>
    </citation>
    <scope>NUCLEOTIDE SEQUENCE [LARGE SCALE GENOMIC DNA]</scope>
    <source>
        <strain evidence="3 4">2629</strain>
    </source>
</reference>
<feature type="region of interest" description="Disordered" evidence="1">
    <location>
        <begin position="1"/>
        <end position="251"/>
    </location>
</feature>
<dbReference type="Pfam" id="PF10373">
    <property type="entry name" value="EST1_DNA_bind"/>
    <property type="match status" value="1"/>
</dbReference>
<organism evidence="3 4">
    <name type="scientific">Panaeolus cyanescens</name>
    <dbReference type="NCBI Taxonomy" id="181874"/>
    <lineage>
        <taxon>Eukaryota</taxon>
        <taxon>Fungi</taxon>
        <taxon>Dikarya</taxon>
        <taxon>Basidiomycota</taxon>
        <taxon>Agaricomycotina</taxon>
        <taxon>Agaricomycetes</taxon>
        <taxon>Agaricomycetidae</taxon>
        <taxon>Agaricales</taxon>
        <taxon>Agaricineae</taxon>
        <taxon>Galeropsidaceae</taxon>
        <taxon>Panaeolus</taxon>
    </lineage>
</organism>
<feature type="compositionally biased region" description="Low complexity" evidence="1">
    <location>
        <begin position="264"/>
        <end position="278"/>
    </location>
</feature>
<dbReference type="GO" id="GO:0070034">
    <property type="term" value="F:telomerase RNA binding"/>
    <property type="evidence" value="ECO:0007669"/>
    <property type="project" value="TreeGrafter"/>
</dbReference>
<feature type="compositionally biased region" description="Acidic residues" evidence="1">
    <location>
        <begin position="901"/>
        <end position="910"/>
    </location>
</feature>
<feature type="compositionally biased region" description="Low complexity" evidence="1">
    <location>
        <begin position="66"/>
        <end position="91"/>
    </location>
</feature>
<keyword evidence="4" id="KW-1185">Reference proteome</keyword>
<dbReference type="InterPro" id="IPR002716">
    <property type="entry name" value="PIN_dom"/>
</dbReference>